<accession>A0A5C6E4Z5</accession>
<dbReference type="GO" id="GO:0005548">
    <property type="term" value="F:phospholipid transporter activity"/>
    <property type="evidence" value="ECO:0007669"/>
    <property type="project" value="TreeGrafter"/>
</dbReference>
<comment type="caution">
    <text evidence="2">The sequence shown here is derived from an EMBL/GenBank/DDBJ whole genome shotgun (WGS) entry which is preliminary data.</text>
</comment>
<evidence type="ECO:0000313" key="2">
    <source>
        <dbReference type="EMBL" id="TWU43920.1"/>
    </source>
</evidence>
<evidence type="ECO:0000256" key="1">
    <source>
        <dbReference type="SAM" id="Phobius"/>
    </source>
</evidence>
<keyword evidence="1" id="KW-1133">Transmembrane helix</keyword>
<keyword evidence="1" id="KW-0472">Membrane</keyword>
<dbReference type="InterPro" id="IPR030802">
    <property type="entry name" value="Permease_MalE"/>
</dbReference>
<feature type="transmembrane region" description="Helical" evidence="1">
    <location>
        <begin position="121"/>
        <end position="140"/>
    </location>
</feature>
<dbReference type="Pfam" id="PF02405">
    <property type="entry name" value="MlaE"/>
    <property type="match status" value="1"/>
</dbReference>
<protein>
    <submittedName>
        <fullName evidence="2">Putative phospholipid ABC transporter permease protein MlaE</fullName>
    </submittedName>
</protein>
<feature type="transmembrane region" description="Helical" evidence="1">
    <location>
        <begin position="222"/>
        <end position="245"/>
    </location>
</feature>
<feature type="transmembrane region" description="Helical" evidence="1">
    <location>
        <begin position="265"/>
        <end position="286"/>
    </location>
</feature>
<dbReference type="EMBL" id="SJPY01000002">
    <property type="protein sequence ID" value="TWU43920.1"/>
    <property type="molecule type" value="Genomic_DNA"/>
</dbReference>
<dbReference type="GO" id="GO:0043190">
    <property type="term" value="C:ATP-binding cassette (ABC) transporter complex"/>
    <property type="evidence" value="ECO:0007669"/>
    <property type="project" value="InterPro"/>
</dbReference>
<dbReference type="PANTHER" id="PTHR30188:SF4">
    <property type="entry name" value="PROTEIN TRIGALACTOSYLDIACYLGLYCEROL 1, CHLOROPLASTIC"/>
    <property type="match status" value="1"/>
</dbReference>
<dbReference type="PANTHER" id="PTHR30188">
    <property type="entry name" value="ABC TRANSPORTER PERMEASE PROTEIN-RELATED"/>
    <property type="match status" value="1"/>
</dbReference>
<proteinExistence type="predicted"/>
<sequence>MANARERPTLFRWFFLIGPARTSEFLGEQFLSRLGTIVSILAMLWATVRLAIRPASWTPPIRSIFARQLLFSSVDGVIVAVRFGAAVGVLIIVQAALWVDAFGVTTDAIAPILWRAIVRELAPLLACLVVIGRSGIAISTELATMLVNHEVDVLDAQGIDPMTALVMPRILSMVISVFCLAIITATSMIVTGYVIGWSVGAIHIPWTTFLDGIFREFNSLDLLFFVSKTIIAGGFAGAICCIDGLSVGSSVTDVPRVSSRSGIRALTAVFVVSAVLSILIYGRILVFKVL</sequence>
<organism evidence="2 3">
    <name type="scientific">Novipirellula aureliae</name>
    <dbReference type="NCBI Taxonomy" id="2527966"/>
    <lineage>
        <taxon>Bacteria</taxon>
        <taxon>Pseudomonadati</taxon>
        <taxon>Planctomycetota</taxon>
        <taxon>Planctomycetia</taxon>
        <taxon>Pirellulales</taxon>
        <taxon>Pirellulaceae</taxon>
        <taxon>Novipirellula</taxon>
    </lineage>
</organism>
<dbReference type="OrthoDB" id="5511876at2"/>
<reference evidence="2 3" key="1">
    <citation type="submission" date="2019-02" db="EMBL/GenBank/DDBJ databases">
        <title>Deep-cultivation of Planctomycetes and their phenomic and genomic characterization uncovers novel biology.</title>
        <authorList>
            <person name="Wiegand S."/>
            <person name="Jogler M."/>
            <person name="Boedeker C."/>
            <person name="Pinto D."/>
            <person name="Vollmers J."/>
            <person name="Rivas-Marin E."/>
            <person name="Kohn T."/>
            <person name="Peeters S.H."/>
            <person name="Heuer A."/>
            <person name="Rast P."/>
            <person name="Oberbeckmann S."/>
            <person name="Bunk B."/>
            <person name="Jeske O."/>
            <person name="Meyerdierks A."/>
            <person name="Storesund J.E."/>
            <person name="Kallscheuer N."/>
            <person name="Luecker S."/>
            <person name="Lage O.M."/>
            <person name="Pohl T."/>
            <person name="Merkel B.J."/>
            <person name="Hornburger P."/>
            <person name="Mueller R.-W."/>
            <person name="Bruemmer F."/>
            <person name="Labrenz M."/>
            <person name="Spormann A.M."/>
            <person name="Op Den Camp H."/>
            <person name="Overmann J."/>
            <person name="Amann R."/>
            <person name="Jetten M.S.M."/>
            <person name="Mascher T."/>
            <person name="Medema M.H."/>
            <person name="Devos D.P."/>
            <person name="Kaster A.-K."/>
            <person name="Ovreas L."/>
            <person name="Rohde M."/>
            <person name="Galperin M.Y."/>
            <person name="Jogler C."/>
        </authorList>
    </citation>
    <scope>NUCLEOTIDE SEQUENCE [LARGE SCALE GENOMIC DNA]</scope>
    <source>
        <strain evidence="2 3">Q31b</strain>
    </source>
</reference>
<feature type="transmembrane region" description="Helical" evidence="1">
    <location>
        <begin position="32"/>
        <end position="52"/>
    </location>
</feature>
<evidence type="ECO:0000313" key="3">
    <source>
        <dbReference type="Proteomes" id="UP000315471"/>
    </source>
</evidence>
<feature type="transmembrane region" description="Helical" evidence="1">
    <location>
        <begin position="170"/>
        <end position="202"/>
    </location>
</feature>
<dbReference type="AlphaFoldDB" id="A0A5C6E4Z5"/>
<gene>
    <name evidence="2" type="primary">mlaE_1</name>
    <name evidence="2" type="ORF">Q31b_14520</name>
</gene>
<dbReference type="RefSeq" id="WP_146598971.1">
    <property type="nucleotide sequence ID" value="NZ_SJPY01000002.1"/>
</dbReference>
<name>A0A5C6E4Z5_9BACT</name>
<keyword evidence="3" id="KW-1185">Reference proteome</keyword>
<keyword evidence="1" id="KW-0812">Transmembrane</keyword>
<dbReference type="Proteomes" id="UP000315471">
    <property type="component" value="Unassembled WGS sequence"/>
</dbReference>